<name>A0A2M4B3X3_9DIPT</name>
<protein>
    <submittedName>
        <fullName evidence="1">Putative secreted protein</fullName>
    </submittedName>
</protein>
<organism evidence="1">
    <name type="scientific">Anopheles triannulatus</name>
    <dbReference type="NCBI Taxonomy" id="58253"/>
    <lineage>
        <taxon>Eukaryota</taxon>
        <taxon>Metazoa</taxon>
        <taxon>Ecdysozoa</taxon>
        <taxon>Arthropoda</taxon>
        <taxon>Hexapoda</taxon>
        <taxon>Insecta</taxon>
        <taxon>Pterygota</taxon>
        <taxon>Neoptera</taxon>
        <taxon>Endopterygota</taxon>
        <taxon>Diptera</taxon>
        <taxon>Nematocera</taxon>
        <taxon>Culicoidea</taxon>
        <taxon>Culicidae</taxon>
        <taxon>Anophelinae</taxon>
        <taxon>Anopheles</taxon>
    </lineage>
</organism>
<reference evidence="1" key="1">
    <citation type="submission" date="2018-01" db="EMBL/GenBank/DDBJ databases">
        <title>An insight into the sialome of Amazonian anophelines.</title>
        <authorList>
            <person name="Ribeiro J.M."/>
            <person name="Scarpassa V."/>
            <person name="Calvo E."/>
        </authorList>
    </citation>
    <scope>NUCLEOTIDE SEQUENCE</scope>
    <source>
        <tissue evidence="1">Salivary glands</tissue>
    </source>
</reference>
<dbReference type="EMBL" id="GGFK01014422">
    <property type="protein sequence ID" value="MBW47743.1"/>
    <property type="molecule type" value="Transcribed_RNA"/>
</dbReference>
<sequence>MPAGQPRWLFSLISAGFSRPHTHTHTQAHARTHGRVFTCCFVGEKTNKRAWPHTRQEFHRNTLVLPHTRFSRAANTAAIPLGAIKRG</sequence>
<evidence type="ECO:0000313" key="1">
    <source>
        <dbReference type="EMBL" id="MBW47743.1"/>
    </source>
</evidence>
<accession>A0A2M4B3X3</accession>
<dbReference type="AlphaFoldDB" id="A0A2M4B3X3"/>
<proteinExistence type="predicted"/>